<keyword evidence="4" id="KW-1185">Reference proteome</keyword>
<reference evidence="3" key="1">
    <citation type="submission" date="2016-03" db="EMBL/GenBank/DDBJ databases">
        <title>Mechanisms controlling the formation of the plant cell surface in tip-growing cells are functionally conserved among land plants.</title>
        <authorList>
            <person name="Honkanen S."/>
            <person name="Jones V.A."/>
            <person name="Morieri G."/>
            <person name="Champion C."/>
            <person name="Hetherington A.J."/>
            <person name="Kelly S."/>
            <person name="Saint-Marcoux D."/>
            <person name="Proust H."/>
            <person name="Prescott H."/>
            <person name="Dolan L."/>
        </authorList>
    </citation>
    <scope>NUCLEOTIDE SEQUENCE [LARGE SCALE GENOMIC DNA]</scope>
    <source>
        <tissue evidence="3">Whole gametophyte</tissue>
    </source>
</reference>
<dbReference type="EMBL" id="LVLJ01000021">
    <property type="protein sequence ID" value="OAE35953.1"/>
    <property type="molecule type" value="Genomic_DNA"/>
</dbReference>
<sequence>MERQRRGRAFGLKYLRLQTSDFDREVLRTSAVRYFGPQTSKVGMELRSQKIQQRRKRARGRQDSQPRKKRRIDEAAVAEERLQRTALIAMRTSDFRARSKMKATRLVLDEDSSPKSRRIVKKECPSLEARLAEKAARGKEETIRKKPCSRKSRQKAVENVAAVKSELQKVTSPCTSTDTIILEKGEEPSAEETQSPTLRAANVLSVQVDELQVAAEEMKREYQTELAVMAKKLSEYEAARIADLELIEKFETQCGEFRTQRSQAEEQLCEVEAKLTKAEVKNRQLSEETREALTARVERCLRGYVLWQIESHNEL</sequence>
<accession>A0A176WTS7</accession>
<gene>
    <name evidence="3" type="ORF">AXG93_4303s1050</name>
</gene>
<name>A0A176WTS7_MARPO</name>
<comment type="caution">
    <text evidence="3">The sequence shown here is derived from an EMBL/GenBank/DDBJ whole genome shotgun (WGS) entry which is preliminary data.</text>
</comment>
<feature type="region of interest" description="Disordered" evidence="2">
    <location>
        <begin position="43"/>
        <end position="73"/>
    </location>
</feature>
<proteinExistence type="predicted"/>
<evidence type="ECO:0000256" key="1">
    <source>
        <dbReference type="SAM" id="Coils"/>
    </source>
</evidence>
<evidence type="ECO:0000313" key="4">
    <source>
        <dbReference type="Proteomes" id="UP000077202"/>
    </source>
</evidence>
<organism evidence="3 4">
    <name type="scientific">Marchantia polymorpha subsp. ruderalis</name>
    <dbReference type="NCBI Taxonomy" id="1480154"/>
    <lineage>
        <taxon>Eukaryota</taxon>
        <taxon>Viridiplantae</taxon>
        <taxon>Streptophyta</taxon>
        <taxon>Embryophyta</taxon>
        <taxon>Marchantiophyta</taxon>
        <taxon>Marchantiopsida</taxon>
        <taxon>Marchantiidae</taxon>
        <taxon>Marchantiales</taxon>
        <taxon>Marchantiaceae</taxon>
        <taxon>Marchantia</taxon>
    </lineage>
</organism>
<dbReference type="Proteomes" id="UP000077202">
    <property type="component" value="Unassembled WGS sequence"/>
</dbReference>
<evidence type="ECO:0000256" key="2">
    <source>
        <dbReference type="SAM" id="MobiDB-lite"/>
    </source>
</evidence>
<protein>
    <submittedName>
        <fullName evidence="3">Uncharacterized protein</fullName>
    </submittedName>
</protein>
<keyword evidence="1" id="KW-0175">Coiled coil</keyword>
<feature type="compositionally biased region" description="Basic and acidic residues" evidence="2">
    <location>
        <begin position="60"/>
        <end position="73"/>
    </location>
</feature>
<dbReference type="AlphaFoldDB" id="A0A176WTS7"/>
<feature type="coiled-coil region" evidence="1">
    <location>
        <begin position="201"/>
        <end position="267"/>
    </location>
</feature>
<evidence type="ECO:0000313" key="3">
    <source>
        <dbReference type="EMBL" id="OAE35953.1"/>
    </source>
</evidence>